<dbReference type="InterPro" id="IPR007630">
    <property type="entry name" value="RNA_pol_sigma70_r4"/>
</dbReference>
<comment type="similarity">
    <text evidence="1 6">Belongs to the sigma-70 factor family.</text>
</comment>
<dbReference type="GO" id="GO:0006352">
    <property type="term" value="P:DNA-templated transcription initiation"/>
    <property type="evidence" value="ECO:0007669"/>
    <property type="project" value="InterPro"/>
</dbReference>
<feature type="domain" description="RNA polymerase sigma-70" evidence="8">
    <location>
        <begin position="268"/>
        <end position="281"/>
    </location>
</feature>
<dbReference type="Gene3D" id="1.10.10.10">
    <property type="entry name" value="Winged helix-like DNA-binding domain superfamily/Winged helix DNA-binding domain"/>
    <property type="match status" value="2"/>
</dbReference>
<dbReference type="CDD" id="cd06171">
    <property type="entry name" value="Sigma70_r4"/>
    <property type="match status" value="1"/>
</dbReference>
<dbReference type="SUPFAM" id="SSF88946">
    <property type="entry name" value="Sigma2 domain of RNA polymerase sigma factors"/>
    <property type="match status" value="1"/>
</dbReference>
<dbReference type="Proteomes" id="UP000228750">
    <property type="component" value="Unassembled WGS sequence"/>
</dbReference>
<evidence type="ECO:0000256" key="1">
    <source>
        <dbReference type="ARBA" id="ARBA00007788"/>
    </source>
</evidence>
<dbReference type="InterPro" id="IPR013325">
    <property type="entry name" value="RNA_pol_sigma_r2"/>
</dbReference>
<accession>A0A2M7V1Z8</accession>
<evidence type="ECO:0000256" key="3">
    <source>
        <dbReference type="ARBA" id="ARBA00023082"/>
    </source>
</evidence>
<dbReference type="SUPFAM" id="SSF88659">
    <property type="entry name" value="Sigma3 and sigma4 domains of RNA polymerase sigma factors"/>
    <property type="match status" value="2"/>
</dbReference>
<dbReference type="PRINTS" id="PR00046">
    <property type="entry name" value="SIGMA70FCT"/>
</dbReference>
<dbReference type="InterPro" id="IPR013324">
    <property type="entry name" value="RNA_pol_sigma_r3/r4-like"/>
</dbReference>
<dbReference type="InterPro" id="IPR007624">
    <property type="entry name" value="RNA_pol_sigma70_r3"/>
</dbReference>
<dbReference type="GO" id="GO:0003677">
    <property type="term" value="F:DNA binding"/>
    <property type="evidence" value="ECO:0007669"/>
    <property type="project" value="UniProtKB-KW"/>
</dbReference>
<sequence length="477" mass="54604">MPPRKTVTTKRKIVAKKKAPSTKQKAVKQSAPRKKIATVSKKKTATKKTRNVTAIKKTIAKKKVTRTVAPNTKKTPVRKQRVSSGKKSPKKTLVPKKKLLVSLPKSDIVEPTEKHMWDILEKGRRRGFLTQQEIFQTFPHLEHYVDIFEGFLDVLDFNSVPIVESPPIKSLLGRHREEEKRQLAEFRGQQPDQEKGVFDLASISQDSIQMYLREIGKIPLLNAEQEVSLAKRKERGDKAAERQMIEANLRLVVSIAKKFVGKQLSLLDLIQEGNIGLFRAVKKFDYRRGYKFSTYATWWIRQAITRALADQSRTIRIPVHMVETINRFKQRQRRLLQDLGRDPTPEELAAEMGEDLEKVKHIIKISQDTVSLETSVGDDDDDDSSLADFIQDVKNVSPAHAAGVELLKDYIEEAISELSPREQKILEMRFGLKDGVTHTLEEVGREFDVTRERIRQIEAKALEKIAAFGIIEKLRDY</sequence>
<dbReference type="InterPro" id="IPR050239">
    <property type="entry name" value="Sigma-70_RNA_pol_init_factors"/>
</dbReference>
<keyword evidence="3 6" id="KW-0731">Sigma factor</keyword>
<evidence type="ECO:0000256" key="6">
    <source>
        <dbReference type="RuleBase" id="RU362124"/>
    </source>
</evidence>
<evidence type="ECO:0000259" key="8">
    <source>
        <dbReference type="PROSITE" id="PS00715"/>
    </source>
</evidence>
<dbReference type="PROSITE" id="PS00715">
    <property type="entry name" value="SIGMA70_1"/>
    <property type="match status" value="1"/>
</dbReference>
<protein>
    <recommendedName>
        <fullName evidence="6">RNA polymerase sigma factor</fullName>
    </recommendedName>
</protein>
<comment type="function">
    <text evidence="6">Sigma factors are initiation factors that promote the attachment of RNA polymerase to specific initiation sites and are then released.</text>
</comment>
<feature type="compositionally biased region" description="Basic residues" evidence="7">
    <location>
        <begin position="7"/>
        <end position="20"/>
    </location>
</feature>
<evidence type="ECO:0000313" key="11">
    <source>
        <dbReference type="Proteomes" id="UP000228750"/>
    </source>
</evidence>
<feature type="domain" description="RNA polymerase sigma-70" evidence="9">
    <location>
        <begin position="439"/>
        <end position="465"/>
    </location>
</feature>
<reference evidence="11" key="1">
    <citation type="submission" date="2017-09" db="EMBL/GenBank/DDBJ databases">
        <title>Depth-based differentiation of microbial function through sediment-hosted aquifers and enrichment of novel symbionts in the deep terrestrial subsurface.</title>
        <authorList>
            <person name="Probst A.J."/>
            <person name="Ladd B."/>
            <person name="Jarett J.K."/>
            <person name="Geller-Mcgrath D.E."/>
            <person name="Sieber C.M.K."/>
            <person name="Emerson J.B."/>
            <person name="Anantharaman K."/>
            <person name="Thomas B.C."/>
            <person name="Malmstrom R."/>
            <person name="Stieglmeier M."/>
            <person name="Klingl A."/>
            <person name="Woyke T."/>
            <person name="Ryan C.M."/>
            <person name="Banfield J.F."/>
        </authorList>
    </citation>
    <scope>NUCLEOTIDE SEQUENCE [LARGE SCALE GENOMIC DNA]</scope>
</reference>
<evidence type="ECO:0000256" key="4">
    <source>
        <dbReference type="ARBA" id="ARBA00023125"/>
    </source>
</evidence>
<evidence type="ECO:0000313" key="10">
    <source>
        <dbReference type="EMBL" id="PIZ92428.1"/>
    </source>
</evidence>
<name>A0A2M7V1Z8_9BACT</name>
<dbReference type="PANTHER" id="PTHR30603:SF60">
    <property type="entry name" value="RNA POLYMERASE SIGMA FACTOR RPOD"/>
    <property type="match status" value="1"/>
</dbReference>
<keyword evidence="5 6" id="KW-0804">Transcription</keyword>
<keyword evidence="4 6" id="KW-0238">DNA-binding</keyword>
<evidence type="ECO:0000256" key="7">
    <source>
        <dbReference type="SAM" id="MobiDB-lite"/>
    </source>
</evidence>
<evidence type="ECO:0000256" key="2">
    <source>
        <dbReference type="ARBA" id="ARBA00023015"/>
    </source>
</evidence>
<dbReference type="Pfam" id="PF04539">
    <property type="entry name" value="Sigma70_r3"/>
    <property type="match status" value="1"/>
</dbReference>
<proteinExistence type="inferred from homology"/>
<dbReference type="Pfam" id="PF00140">
    <property type="entry name" value="Sigma70_r1_2"/>
    <property type="match status" value="1"/>
</dbReference>
<dbReference type="GO" id="GO:0016987">
    <property type="term" value="F:sigma factor activity"/>
    <property type="evidence" value="ECO:0007669"/>
    <property type="project" value="UniProtKB-KW"/>
</dbReference>
<dbReference type="Pfam" id="PF04542">
    <property type="entry name" value="Sigma70_r2"/>
    <property type="match status" value="1"/>
</dbReference>
<evidence type="ECO:0000256" key="5">
    <source>
        <dbReference type="ARBA" id="ARBA00023163"/>
    </source>
</evidence>
<dbReference type="Gene3D" id="1.10.601.10">
    <property type="entry name" value="RNA Polymerase Primary Sigma Factor"/>
    <property type="match status" value="2"/>
</dbReference>
<keyword evidence="2 6" id="KW-0805">Transcription regulation</keyword>
<dbReference type="EMBL" id="PFPJ01000086">
    <property type="protein sequence ID" value="PIZ92428.1"/>
    <property type="molecule type" value="Genomic_DNA"/>
</dbReference>
<feature type="compositionally biased region" description="Basic residues" evidence="7">
    <location>
        <begin position="31"/>
        <end position="50"/>
    </location>
</feature>
<dbReference type="InterPro" id="IPR014284">
    <property type="entry name" value="RNA_pol_sigma-70_dom"/>
</dbReference>
<dbReference type="FunFam" id="1.10.601.10:FF:000001">
    <property type="entry name" value="RNA polymerase sigma factor SigA"/>
    <property type="match status" value="1"/>
</dbReference>
<dbReference type="Pfam" id="PF04545">
    <property type="entry name" value="Sigma70_r4"/>
    <property type="match status" value="1"/>
</dbReference>
<dbReference type="InterPro" id="IPR009042">
    <property type="entry name" value="RNA_pol_sigma70_r1_2"/>
</dbReference>
<comment type="caution">
    <text evidence="10">The sequence shown here is derived from an EMBL/GenBank/DDBJ whole genome shotgun (WGS) entry which is preliminary data.</text>
</comment>
<dbReference type="InterPro" id="IPR000943">
    <property type="entry name" value="RNA_pol_sigma70"/>
</dbReference>
<gene>
    <name evidence="10" type="ORF">COX82_04885</name>
</gene>
<dbReference type="InterPro" id="IPR036388">
    <property type="entry name" value="WH-like_DNA-bd_sf"/>
</dbReference>
<dbReference type="PROSITE" id="PS00716">
    <property type="entry name" value="SIGMA70_2"/>
    <property type="match status" value="1"/>
</dbReference>
<feature type="region of interest" description="Disordered" evidence="7">
    <location>
        <begin position="1"/>
        <end position="93"/>
    </location>
</feature>
<evidence type="ECO:0000259" key="9">
    <source>
        <dbReference type="PROSITE" id="PS00716"/>
    </source>
</evidence>
<organism evidence="10 11">
    <name type="scientific">Candidatus Magasanikbacteria bacterium CG_4_10_14_0_2_um_filter_41_10</name>
    <dbReference type="NCBI Taxonomy" id="1974638"/>
    <lineage>
        <taxon>Bacteria</taxon>
        <taxon>Candidatus Magasanikiibacteriota</taxon>
    </lineage>
</organism>
<dbReference type="NCBIfam" id="TIGR02937">
    <property type="entry name" value="sigma70-ECF"/>
    <property type="match status" value="1"/>
</dbReference>
<dbReference type="AlphaFoldDB" id="A0A2M7V1Z8"/>
<dbReference type="PANTHER" id="PTHR30603">
    <property type="entry name" value="RNA POLYMERASE SIGMA FACTOR RPO"/>
    <property type="match status" value="1"/>
</dbReference>
<dbReference type="InterPro" id="IPR007627">
    <property type="entry name" value="RNA_pol_sigma70_r2"/>
</dbReference>